<gene>
    <name evidence="2" type="ORF">EYS42_16015</name>
</gene>
<dbReference type="PANTHER" id="PTHR13887">
    <property type="entry name" value="GLUTATHIONE S-TRANSFERASE KAPPA"/>
    <property type="match status" value="1"/>
</dbReference>
<organism evidence="2 3">
    <name type="scientific">Aquabacterium lacunae</name>
    <dbReference type="NCBI Taxonomy" id="2528630"/>
    <lineage>
        <taxon>Bacteria</taxon>
        <taxon>Pseudomonadati</taxon>
        <taxon>Pseudomonadota</taxon>
        <taxon>Betaproteobacteria</taxon>
        <taxon>Burkholderiales</taxon>
        <taxon>Aquabacterium</taxon>
    </lineage>
</organism>
<dbReference type="OrthoDB" id="9799122at2"/>
<dbReference type="InterPro" id="IPR001853">
    <property type="entry name" value="DSBA-like_thioredoxin_dom"/>
</dbReference>
<dbReference type="InterPro" id="IPR036249">
    <property type="entry name" value="Thioredoxin-like_sf"/>
</dbReference>
<reference evidence="2 3" key="1">
    <citation type="submission" date="2019-02" db="EMBL/GenBank/DDBJ databases">
        <title>Aquabacterium sp. strain KMB7.</title>
        <authorList>
            <person name="Chen W.-M."/>
        </authorList>
    </citation>
    <scope>NUCLEOTIDE SEQUENCE [LARGE SCALE GENOMIC DNA]</scope>
    <source>
        <strain evidence="2 3">KMB7</strain>
    </source>
</reference>
<name>A0A4Q9GVN2_9BURK</name>
<dbReference type="CDD" id="cd03024">
    <property type="entry name" value="DsbA_FrnE"/>
    <property type="match status" value="1"/>
</dbReference>
<feature type="domain" description="DSBA-like thioredoxin" evidence="1">
    <location>
        <begin position="14"/>
        <end position="221"/>
    </location>
</feature>
<dbReference type="EMBL" id="SIXI01000008">
    <property type="protein sequence ID" value="TBO27936.1"/>
    <property type="molecule type" value="Genomic_DNA"/>
</dbReference>
<dbReference type="SUPFAM" id="SSF52833">
    <property type="entry name" value="Thioredoxin-like"/>
    <property type="match status" value="1"/>
</dbReference>
<evidence type="ECO:0000259" key="1">
    <source>
        <dbReference type="Pfam" id="PF01323"/>
    </source>
</evidence>
<dbReference type="GO" id="GO:0016491">
    <property type="term" value="F:oxidoreductase activity"/>
    <property type="evidence" value="ECO:0007669"/>
    <property type="project" value="InterPro"/>
</dbReference>
<keyword evidence="3" id="KW-1185">Reference proteome</keyword>
<dbReference type="Pfam" id="PF01323">
    <property type="entry name" value="DSBA"/>
    <property type="match status" value="1"/>
</dbReference>
<dbReference type="Gene3D" id="3.40.30.10">
    <property type="entry name" value="Glutaredoxin"/>
    <property type="match status" value="1"/>
</dbReference>
<dbReference type="PANTHER" id="PTHR13887:SF41">
    <property type="entry name" value="THIOREDOXIN SUPERFAMILY PROTEIN"/>
    <property type="match status" value="1"/>
</dbReference>
<proteinExistence type="predicted"/>
<comment type="caution">
    <text evidence="2">The sequence shown here is derived from an EMBL/GenBank/DDBJ whole genome shotgun (WGS) entry which is preliminary data.</text>
</comment>
<evidence type="ECO:0000313" key="3">
    <source>
        <dbReference type="Proteomes" id="UP000292120"/>
    </source>
</evidence>
<sequence>MAGLTEPAMNTLHIDFISDVSCPWCAIGLNGLLQAIQQLQREAPGSFQLTLNFLPFELNPDMPPGGQDITEHLTQKYGSTPEQQAQIRVTIAQRGAEVGFAFATEGRGRIYNTFHAHRLLHWAGLQGMAEQLTLKQALLTACHTQRQAMDDRDVLLRCVQEAGLDTAEAQALLDDGRHAEDVREAEAMVADAGIRAVPAVVVNRKHLISGGQPVANYVEALRGIAARG</sequence>
<evidence type="ECO:0000313" key="2">
    <source>
        <dbReference type="EMBL" id="TBO27936.1"/>
    </source>
</evidence>
<dbReference type="Proteomes" id="UP000292120">
    <property type="component" value="Unassembled WGS sequence"/>
</dbReference>
<accession>A0A4Q9GVN2</accession>
<dbReference type="AlphaFoldDB" id="A0A4Q9GVN2"/>
<protein>
    <submittedName>
        <fullName evidence="2">DsbA family oxidoreductase</fullName>
    </submittedName>
</protein>